<dbReference type="Proteomes" id="UP001140510">
    <property type="component" value="Unassembled WGS sequence"/>
</dbReference>
<organism evidence="1 2">
    <name type="scientific">Didymella pomorum</name>
    <dbReference type="NCBI Taxonomy" id="749634"/>
    <lineage>
        <taxon>Eukaryota</taxon>
        <taxon>Fungi</taxon>
        <taxon>Dikarya</taxon>
        <taxon>Ascomycota</taxon>
        <taxon>Pezizomycotina</taxon>
        <taxon>Dothideomycetes</taxon>
        <taxon>Pleosporomycetidae</taxon>
        <taxon>Pleosporales</taxon>
        <taxon>Pleosporineae</taxon>
        <taxon>Didymellaceae</taxon>
        <taxon>Didymella</taxon>
    </lineage>
</organism>
<dbReference type="OrthoDB" id="3800972at2759"/>
<sequence>MSSVRTGTWGFKIGIQKESKVKIHNWKAPDPLKGIVNLPLEANRRHLTLAFEHARAHNRTDLMLKDLPVYIK</sequence>
<reference evidence="1" key="1">
    <citation type="submission" date="2022-10" db="EMBL/GenBank/DDBJ databases">
        <title>Tapping the CABI collections for fungal endophytes: first genome assemblies for Collariella, Neodidymelliopsis, Ascochyta clinopodiicola, Didymella pomorum, Didymosphaeria variabile, Neocosmospora piperis and Neocucurbitaria cava.</title>
        <authorList>
            <person name="Hill R."/>
        </authorList>
    </citation>
    <scope>NUCLEOTIDE SEQUENCE</scope>
    <source>
        <strain evidence="1">IMI 355091</strain>
    </source>
</reference>
<protein>
    <submittedName>
        <fullName evidence="1">Uncharacterized protein</fullName>
    </submittedName>
</protein>
<dbReference type="AlphaFoldDB" id="A0A9W8ZFA6"/>
<gene>
    <name evidence="1" type="ORF">N0V91_005402</name>
</gene>
<proteinExistence type="predicted"/>
<evidence type="ECO:0000313" key="1">
    <source>
        <dbReference type="EMBL" id="KAJ4405242.1"/>
    </source>
</evidence>
<dbReference type="EMBL" id="JAPEVA010000036">
    <property type="protein sequence ID" value="KAJ4405242.1"/>
    <property type="molecule type" value="Genomic_DNA"/>
</dbReference>
<comment type="caution">
    <text evidence="1">The sequence shown here is derived from an EMBL/GenBank/DDBJ whole genome shotgun (WGS) entry which is preliminary data.</text>
</comment>
<evidence type="ECO:0000313" key="2">
    <source>
        <dbReference type="Proteomes" id="UP001140510"/>
    </source>
</evidence>
<name>A0A9W8ZFA6_9PLEO</name>
<keyword evidence="2" id="KW-1185">Reference proteome</keyword>
<accession>A0A9W8ZFA6</accession>